<keyword evidence="3" id="KW-1185">Reference proteome</keyword>
<evidence type="ECO:0000256" key="1">
    <source>
        <dbReference type="SAM" id="SignalP"/>
    </source>
</evidence>
<proteinExistence type="predicted"/>
<dbReference type="RefSeq" id="WP_188790056.1">
    <property type="nucleotide sequence ID" value="NZ_BMJV01000003.1"/>
</dbReference>
<feature type="signal peptide" evidence="1">
    <location>
        <begin position="1"/>
        <end position="18"/>
    </location>
</feature>
<gene>
    <name evidence="2" type="ORF">GCM10011415_19780</name>
</gene>
<accession>A0A8J3EGM4</accession>
<protein>
    <recommendedName>
        <fullName evidence="4">Lipoprotein</fullName>
    </recommendedName>
</protein>
<name>A0A8J3EGM4_9RHOB</name>
<dbReference type="AlphaFoldDB" id="A0A8J3EGM4"/>
<dbReference type="EMBL" id="BMJV01000003">
    <property type="protein sequence ID" value="GGG71870.1"/>
    <property type="molecule type" value="Genomic_DNA"/>
</dbReference>
<comment type="caution">
    <text evidence="2">The sequence shown here is derived from an EMBL/GenBank/DDBJ whole genome shotgun (WGS) entry which is preliminary data.</text>
</comment>
<keyword evidence="1" id="KW-0732">Signal</keyword>
<dbReference type="InterPro" id="IPR014582">
    <property type="entry name" value="UCP033535_lipo"/>
</dbReference>
<feature type="chain" id="PRO_5035249117" description="Lipoprotein" evidence="1">
    <location>
        <begin position="19"/>
        <end position="211"/>
    </location>
</feature>
<dbReference type="PIRSF" id="PIRSF033535">
    <property type="entry name" value="UCP033535_plp"/>
    <property type="match status" value="1"/>
</dbReference>
<evidence type="ECO:0008006" key="4">
    <source>
        <dbReference type="Google" id="ProtNLM"/>
    </source>
</evidence>
<dbReference type="InterPro" id="IPR036215">
    <property type="entry name" value="TM0957-like_sf"/>
</dbReference>
<evidence type="ECO:0000313" key="3">
    <source>
        <dbReference type="Proteomes" id="UP000617145"/>
    </source>
</evidence>
<dbReference type="SUPFAM" id="SSF141318">
    <property type="entry name" value="TM0957-like"/>
    <property type="match status" value="1"/>
</dbReference>
<reference evidence="2" key="1">
    <citation type="journal article" date="2014" name="Int. J. Syst. Evol. Microbiol.">
        <title>Complete genome sequence of Corynebacterium casei LMG S-19264T (=DSM 44701T), isolated from a smear-ripened cheese.</title>
        <authorList>
            <consortium name="US DOE Joint Genome Institute (JGI-PGF)"/>
            <person name="Walter F."/>
            <person name="Albersmeier A."/>
            <person name="Kalinowski J."/>
            <person name="Ruckert C."/>
        </authorList>
    </citation>
    <scope>NUCLEOTIDE SEQUENCE</scope>
    <source>
        <strain evidence="2">CGMCC 1.15762</strain>
    </source>
</reference>
<dbReference type="Proteomes" id="UP000617145">
    <property type="component" value="Unassembled WGS sequence"/>
</dbReference>
<dbReference type="Pfam" id="PF10054">
    <property type="entry name" value="DUF2291"/>
    <property type="match status" value="1"/>
</dbReference>
<organism evidence="2 3">
    <name type="scientific">Salipiger pallidus</name>
    <dbReference type="NCBI Taxonomy" id="1775170"/>
    <lineage>
        <taxon>Bacteria</taxon>
        <taxon>Pseudomonadati</taxon>
        <taxon>Pseudomonadota</taxon>
        <taxon>Alphaproteobacteria</taxon>
        <taxon>Rhodobacterales</taxon>
        <taxon>Roseobacteraceae</taxon>
        <taxon>Salipiger</taxon>
    </lineage>
</organism>
<reference evidence="2" key="2">
    <citation type="submission" date="2020-09" db="EMBL/GenBank/DDBJ databases">
        <authorList>
            <person name="Sun Q."/>
            <person name="Zhou Y."/>
        </authorList>
    </citation>
    <scope>NUCLEOTIDE SEQUENCE</scope>
    <source>
        <strain evidence="2">CGMCC 1.15762</strain>
    </source>
</reference>
<sequence length="211" mass="22514">MRAASMTAALLCAALPLAACKIVPNPDPEEVAAANMSDEDRMAAWVDENWDARVLPAAEDNRTTWPAFSAALEEGLQPAGEAEGLRPSDNGPWFFFMQGEGQVVEANLDSRARRMELDMDGDGSADIALQLGPVVRGTALRDALPFVSFTDFRDQIEFAKLGRALNDRATANLPELSGDLTGSTVAFTGVFGLNSSAETPMAVPTSLEVRP</sequence>
<evidence type="ECO:0000313" key="2">
    <source>
        <dbReference type="EMBL" id="GGG71870.1"/>
    </source>
</evidence>